<keyword evidence="2" id="KW-0812">Transmembrane</keyword>
<dbReference type="OrthoDB" id="5580261at2759"/>
<sequence length="252" mass="28781">MFRFHRMVAIASPRVSLRQIPIVSRPLLTRSFQTSSIQYKLFGGHKKHAEQVTSQSSSIKPQTIETTQDDQLKVSQSTLPAGGPTEHDFKTHPILKRVPKFLRNYTAKFVNAPFSHLIAFIVLHEITAIVPLIGIWYYLHQHPGFIPLDLPQWALTKGAKVIDSAMGQFDWSFNTSDKLAVIMEGAYAFTIVKLFLPVRVIISLWGMPWFAKWFVLPITNLFSNWKKLRKAKGEVKSVDSKVKTKQIDKPRL</sequence>
<dbReference type="AlphaFoldDB" id="A0A8X7NU24"/>
<accession>A0A8X7NU24</accession>
<dbReference type="PANTHER" id="PTHR28002:SF1">
    <property type="entry name" value="MIOREX COMPLEX COMPONENT 11"/>
    <property type="match status" value="1"/>
</dbReference>
<gene>
    <name evidence="3" type="ORF">FOB60_001280</name>
</gene>
<keyword evidence="2" id="KW-1133">Transmembrane helix</keyword>
<protein>
    <submittedName>
        <fullName evidence="3">FLILHELTA hypothetical family protein</fullName>
    </submittedName>
</protein>
<evidence type="ECO:0000313" key="3">
    <source>
        <dbReference type="EMBL" id="KAF6059698.1"/>
    </source>
</evidence>
<reference evidence="3" key="1">
    <citation type="submission" date="2020-03" db="EMBL/GenBank/DDBJ databases">
        <title>FDA dAtabase for Regulatory Grade micrObial Sequences (FDA-ARGOS): Supporting development and validation of Infectious Disease Dx tests.</title>
        <authorList>
            <person name="Campos J."/>
            <person name="Goldberg B."/>
            <person name="Tallon L."/>
            <person name="Sadzewicz L."/>
            <person name="Vavikolanu K."/>
            <person name="Mehta A."/>
            <person name="Aluvathingal J."/>
            <person name="Nadendla S."/>
            <person name="Nandy P."/>
            <person name="Geyer C."/>
            <person name="Yan Y."/>
            <person name="Sichtig H."/>
        </authorList>
    </citation>
    <scope>NUCLEOTIDE SEQUENCE [LARGE SCALE GENOMIC DNA]</scope>
    <source>
        <strain evidence="3">FDAARGOS_652</strain>
    </source>
</reference>
<feature type="compositionally biased region" description="Polar residues" evidence="1">
    <location>
        <begin position="52"/>
        <end position="66"/>
    </location>
</feature>
<dbReference type="GO" id="GO:0005739">
    <property type="term" value="C:mitochondrion"/>
    <property type="evidence" value="ECO:0007669"/>
    <property type="project" value="TreeGrafter"/>
</dbReference>
<comment type="caution">
    <text evidence="3">The sequence shown here is derived from an EMBL/GenBank/DDBJ whole genome shotgun (WGS) entry which is preliminary data.</text>
</comment>
<dbReference type="EMBL" id="JABWAB010000001">
    <property type="protein sequence ID" value="KAF6059698.1"/>
    <property type="molecule type" value="Genomic_DNA"/>
</dbReference>
<evidence type="ECO:0000256" key="2">
    <source>
        <dbReference type="SAM" id="Phobius"/>
    </source>
</evidence>
<proteinExistence type="predicted"/>
<name>A0A8X7NU24_CANPA</name>
<keyword evidence="2" id="KW-0472">Membrane</keyword>
<dbReference type="PANTHER" id="PTHR28002">
    <property type="entry name" value="MIOREX COMPLEX COMPONENT 11"/>
    <property type="match status" value="1"/>
</dbReference>
<dbReference type="InterPro" id="IPR018811">
    <property type="entry name" value="MRX11"/>
</dbReference>
<feature type="region of interest" description="Disordered" evidence="1">
    <location>
        <begin position="52"/>
        <end position="71"/>
    </location>
</feature>
<feature type="transmembrane region" description="Helical" evidence="2">
    <location>
        <begin position="117"/>
        <end position="139"/>
    </location>
</feature>
<evidence type="ECO:0000256" key="1">
    <source>
        <dbReference type="SAM" id="MobiDB-lite"/>
    </source>
</evidence>
<feature type="transmembrane region" description="Helical" evidence="2">
    <location>
        <begin position="200"/>
        <end position="222"/>
    </location>
</feature>
<evidence type="ECO:0000313" key="4">
    <source>
        <dbReference type="Proteomes" id="UP000590412"/>
    </source>
</evidence>
<organism evidence="3 4">
    <name type="scientific">Candida parapsilosis</name>
    <name type="common">Yeast</name>
    <dbReference type="NCBI Taxonomy" id="5480"/>
    <lineage>
        <taxon>Eukaryota</taxon>
        <taxon>Fungi</taxon>
        <taxon>Dikarya</taxon>
        <taxon>Ascomycota</taxon>
        <taxon>Saccharomycotina</taxon>
        <taxon>Pichiomycetes</taxon>
        <taxon>Debaryomycetaceae</taxon>
        <taxon>Candida/Lodderomyces clade</taxon>
        <taxon>Candida</taxon>
    </lineage>
</organism>
<dbReference type="Pfam" id="PF10306">
    <property type="entry name" value="FLILHELTA"/>
    <property type="match status" value="1"/>
</dbReference>
<dbReference type="Proteomes" id="UP000590412">
    <property type="component" value="Unassembled WGS sequence"/>
</dbReference>